<gene>
    <name evidence="1" type="ORF">L8U60_00950</name>
</gene>
<evidence type="ECO:0000313" key="2">
    <source>
        <dbReference type="Proteomes" id="UP001146468"/>
    </source>
</evidence>
<keyword evidence="2" id="KW-1185">Reference proteome</keyword>
<organism evidence="1 2">
    <name type="scientific">Corynebacterium meitnerae</name>
    <dbReference type="NCBI Taxonomy" id="2913498"/>
    <lineage>
        <taxon>Bacteria</taxon>
        <taxon>Bacillati</taxon>
        <taxon>Actinomycetota</taxon>
        <taxon>Actinomycetes</taxon>
        <taxon>Mycobacteriales</taxon>
        <taxon>Corynebacteriaceae</taxon>
        <taxon>Corynebacterium</taxon>
    </lineage>
</organism>
<comment type="caution">
    <text evidence="1">The sequence shown here is derived from an EMBL/GenBank/DDBJ whole genome shotgun (WGS) entry which is preliminary data.</text>
</comment>
<name>A0A9X3LUJ2_9CORY</name>
<evidence type="ECO:0000313" key="1">
    <source>
        <dbReference type="EMBL" id="MCZ9293053.1"/>
    </source>
</evidence>
<reference evidence="1" key="1">
    <citation type="submission" date="2022-02" db="EMBL/GenBank/DDBJ databases">
        <title>Corynebacterium sp. from urogenital microbiome.</title>
        <authorList>
            <person name="Cappelli E.A."/>
            <person name="Ribeiro T.G."/>
            <person name="Peixe L."/>
        </authorList>
    </citation>
    <scope>NUCLEOTIDE SEQUENCE</scope>
    <source>
        <strain evidence="1">C8Ua_172</strain>
    </source>
</reference>
<proteinExistence type="predicted"/>
<dbReference type="EMBL" id="JAKMUS010000001">
    <property type="protein sequence ID" value="MCZ9293053.1"/>
    <property type="molecule type" value="Genomic_DNA"/>
</dbReference>
<sequence length="104" mass="11573">MTASTTRKSVALTAGDLDVVQRIRDIGSPERDYLESALGEMPANLSESQAIAELVALGARSVRERALDSAYEAYAQELLAEDEGFKIAAKNRRRTRADRRQNRY</sequence>
<dbReference type="RefSeq" id="WP_269964511.1">
    <property type="nucleotide sequence ID" value="NZ_JAKMUS010000001.1"/>
</dbReference>
<dbReference type="AlphaFoldDB" id="A0A9X3LUJ2"/>
<protein>
    <submittedName>
        <fullName evidence="1">Uncharacterized protein</fullName>
    </submittedName>
</protein>
<accession>A0A9X3LUJ2</accession>
<dbReference type="Proteomes" id="UP001146468">
    <property type="component" value="Unassembled WGS sequence"/>
</dbReference>